<proteinExistence type="predicted"/>
<reference evidence="3" key="1">
    <citation type="journal article" date="2019" name="Int. J. Syst. Evol. Microbiol.">
        <title>The Global Catalogue of Microorganisms (GCM) 10K type strain sequencing project: providing services to taxonomists for standard genome sequencing and annotation.</title>
        <authorList>
            <consortium name="The Broad Institute Genomics Platform"/>
            <consortium name="The Broad Institute Genome Sequencing Center for Infectious Disease"/>
            <person name="Wu L."/>
            <person name="Ma J."/>
        </authorList>
    </citation>
    <scope>NUCLEOTIDE SEQUENCE [LARGE SCALE GENOMIC DNA]</scope>
    <source>
        <strain evidence="3">JCM 16114</strain>
    </source>
</reference>
<dbReference type="Gene3D" id="2.130.10.10">
    <property type="entry name" value="YVTN repeat-like/Quinoprotein amine dehydrogenase"/>
    <property type="match status" value="2"/>
</dbReference>
<evidence type="ECO:0000313" key="3">
    <source>
        <dbReference type="Proteomes" id="UP001499843"/>
    </source>
</evidence>
<feature type="chain" id="PRO_5047083839" evidence="1">
    <location>
        <begin position="27"/>
        <end position="339"/>
    </location>
</feature>
<dbReference type="InterPro" id="IPR011047">
    <property type="entry name" value="Quinoprotein_ADH-like_sf"/>
</dbReference>
<dbReference type="Proteomes" id="UP001499843">
    <property type="component" value="Unassembled WGS sequence"/>
</dbReference>
<keyword evidence="1" id="KW-0732">Signal</keyword>
<dbReference type="EMBL" id="BAAAQX010000006">
    <property type="protein sequence ID" value="GAA2207324.1"/>
    <property type="molecule type" value="Genomic_DNA"/>
</dbReference>
<dbReference type="PANTHER" id="PTHR47197:SF3">
    <property type="entry name" value="DIHYDRO-HEME D1 DEHYDROGENASE"/>
    <property type="match status" value="1"/>
</dbReference>
<protein>
    <submittedName>
        <fullName evidence="2">Uncharacterized protein</fullName>
    </submittedName>
</protein>
<accession>A0ABP5P6R4</accession>
<keyword evidence="3" id="KW-1185">Reference proteome</keyword>
<evidence type="ECO:0000256" key="1">
    <source>
        <dbReference type="SAM" id="SignalP"/>
    </source>
</evidence>
<comment type="caution">
    <text evidence="2">The sequence shown here is derived from an EMBL/GenBank/DDBJ whole genome shotgun (WGS) entry which is preliminary data.</text>
</comment>
<dbReference type="InterPro" id="IPR051200">
    <property type="entry name" value="Host-pathogen_enzymatic-act"/>
</dbReference>
<feature type="signal peptide" evidence="1">
    <location>
        <begin position="1"/>
        <end position="26"/>
    </location>
</feature>
<organism evidence="2 3">
    <name type="scientific">Nonomuraea monospora</name>
    <dbReference type="NCBI Taxonomy" id="568818"/>
    <lineage>
        <taxon>Bacteria</taxon>
        <taxon>Bacillati</taxon>
        <taxon>Actinomycetota</taxon>
        <taxon>Actinomycetes</taxon>
        <taxon>Streptosporangiales</taxon>
        <taxon>Streptosporangiaceae</taxon>
        <taxon>Nonomuraea</taxon>
    </lineage>
</organism>
<dbReference type="PANTHER" id="PTHR47197">
    <property type="entry name" value="PROTEIN NIRF"/>
    <property type="match status" value="1"/>
</dbReference>
<dbReference type="SUPFAM" id="SSF50998">
    <property type="entry name" value="Quinoprotein alcohol dehydrogenase-like"/>
    <property type="match status" value="1"/>
</dbReference>
<dbReference type="InterPro" id="IPR015943">
    <property type="entry name" value="WD40/YVTN_repeat-like_dom_sf"/>
</dbReference>
<name>A0ABP5P6R4_9ACTN</name>
<evidence type="ECO:0000313" key="2">
    <source>
        <dbReference type="EMBL" id="GAA2207324.1"/>
    </source>
</evidence>
<gene>
    <name evidence="2" type="ORF">GCM10009850_027820</name>
</gene>
<sequence>MIIRRLTILAVAAGLIATTLATPASATGTTTDLGVSLSLGLYTGDLAVAGGKVFVSAGDRIVVTDAQGDPAGSITGLSSVYGLAASADGASVYAALAGSNQVAEIDTATLDVERRIDLPGHPCPTSLALTGERLWVGYGCFDEFQGGFLALDLTAASPAPVAVGLGLHSAPKVVAAGGTLVAGAVTGVPADLIVYDISGPTPTWRGTIDGVTHDQSEVKDLALTSDGARVISAFDTPHKYDAWDTTTLSLVRRYGQRHEAFPTGVAISPDDAYVAGGHDWNYGVSVYDAATGAAVFSADNPAGTFVTGGIAFSGTDLYALLRGDGDQLYLWRIKDVVQP</sequence>